<name>R7TCP7_CAPTE</name>
<dbReference type="CDD" id="cd18306">
    <property type="entry name" value="BTB_POZ_NS1BP"/>
    <property type="match status" value="1"/>
</dbReference>
<dbReference type="CDD" id="cd18502">
    <property type="entry name" value="BACK_NS1BP_IVNS1ABP"/>
    <property type="match status" value="1"/>
</dbReference>
<evidence type="ECO:0000313" key="7">
    <source>
        <dbReference type="Proteomes" id="UP000014760"/>
    </source>
</evidence>
<proteinExistence type="predicted"/>
<dbReference type="InterPro" id="IPR006652">
    <property type="entry name" value="Kelch_1"/>
</dbReference>
<dbReference type="Gene3D" id="3.30.710.10">
    <property type="entry name" value="Potassium Channel Kv1.1, Chain A"/>
    <property type="match status" value="1"/>
</dbReference>
<dbReference type="Gene3D" id="1.25.40.420">
    <property type="match status" value="1"/>
</dbReference>
<dbReference type="EMBL" id="AMQN01002930">
    <property type="status" value="NOT_ANNOTATED_CDS"/>
    <property type="molecule type" value="Genomic_DNA"/>
</dbReference>
<dbReference type="SUPFAM" id="SSF54695">
    <property type="entry name" value="POZ domain"/>
    <property type="match status" value="1"/>
</dbReference>
<dbReference type="InterPro" id="IPR011043">
    <property type="entry name" value="Gal_Oxase/kelch_b-propeller"/>
</dbReference>
<dbReference type="OrthoDB" id="45365at2759"/>
<dbReference type="EnsemblMetazoa" id="CapteT172031">
    <property type="protein sequence ID" value="CapteP172031"/>
    <property type="gene ID" value="CapteG172031"/>
</dbReference>
<dbReference type="EMBL" id="KB310466">
    <property type="protein sequence ID" value="ELT91499.1"/>
    <property type="molecule type" value="Genomic_DNA"/>
</dbReference>
<dbReference type="Pfam" id="PF01344">
    <property type="entry name" value="Kelch_1"/>
    <property type="match status" value="6"/>
</dbReference>
<keyword evidence="7" id="KW-1185">Reference proteome</keyword>
<evidence type="ECO:0000256" key="1">
    <source>
        <dbReference type="ARBA" id="ARBA00022441"/>
    </source>
</evidence>
<dbReference type="PANTHER" id="PTHR24412">
    <property type="entry name" value="KELCH PROTEIN"/>
    <property type="match status" value="1"/>
</dbReference>
<evidence type="ECO:0000313" key="5">
    <source>
        <dbReference type="EMBL" id="ELT91499.1"/>
    </source>
</evidence>
<reference evidence="7" key="1">
    <citation type="submission" date="2012-12" db="EMBL/GenBank/DDBJ databases">
        <authorList>
            <person name="Hellsten U."/>
            <person name="Grimwood J."/>
            <person name="Chapman J.A."/>
            <person name="Shapiro H."/>
            <person name="Aerts A."/>
            <person name="Otillar R.P."/>
            <person name="Terry A.Y."/>
            <person name="Boore J.L."/>
            <person name="Simakov O."/>
            <person name="Marletaz F."/>
            <person name="Cho S.-J."/>
            <person name="Edsinger-Gonzales E."/>
            <person name="Havlak P."/>
            <person name="Kuo D.-H."/>
            <person name="Larsson T."/>
            <person name="Lv J."/>
            <person name="Arendt D."/>
            <person name="Savage R."/>
            <person name="Osoegawa K."/>
            <person name="de Jong P."/>
            <person name="Lindberg D.R."/>
            <person name="Seaver E.C."/>
            <person name="Weisblat D.A."/>
            <person name="Putnam N.H."/>
            <person name="Grigoriev I.V."/>
            <person name="Rokhsar D.S."/>
        </authorList>
    </citation>
    <scope>NUCLEOTIDE SEQUENCE</scope>
    <source>
        <strain evidence="7">I ESC-2004</strain>
    </source>
</reference>
<dbReference type="SMART" id="SM00612">
    <property type="entry name" value="Kelch"/>
    <property type="match status" value="6"/>
</dbReference>
<dbReference type="OMA" id="TEIVQDY"/>
<dbReference type="AlphaFoldDB" id="R7TCP7"/>
<dbReference type="Pfam" id="PF07707">
    <property type="entry name" value="BACK"/>
    <property type="match status" value="1"/>
</dbReference>
<evidence type="ECO:0000256" key="2">
    <source>
        <dbReference type="ARBA" id="ARBA00022737"/>
    </source>
</evidence>
<dbReference type="SUPFAM" id="SSF50965">
    <property type="entry name" value="Galactose oxidase, central domain"/>
    <property type="match status" value="1"/>
</dbReference>
<dbReference type="Proteomes" id="UP000014760">
    <property type="component" value="Unassembled WGS sequence"/>
</dbReference>
<dbReference type="InterPro" id="IPR015915">
    <property type="entry name" value="Kelch-typ_b-propeller"/>
</dbReference>
<feature type="compositionally biased region" description="Polar residues" evidence="3">
    <location>
        <begin position="326"/>
        <end position="349"/>
    </location>
</feature>
<gene>
    <name evidence="5" type="ORF">CAPTEDRAFT_172031</name>
</gene>
<dbReference type="Pfam" id="PF00651">
    <property type="entry name" value="BTB"/>
    <property type="match status" value="1"/>
</dbReference>
<sequence length="690" mass="75345">MAAKLTIEDGCHSNDVLTRLCTLRRNDQLCDVVLEVMGHNVPAHRSVLACSSKFFMELFAADKDCSQRHFKLDHIDYDSFMVLIDFMYLSRLEVTGDRVRSVYKAARFLKLKKVVSACVNFLTENLTPFNCIGIRSFADKHSDEKFTACVDSFIQKHLSDVLEKSPDAHQLPTIKVDIMGVEAFDLPSIEEKNLCHLVVEWLKGSLNNNLTISDLADNPSALYLTGNNDLQDCLDLEFEKEEDDVVRRGIVEDYKKMHQKQNKRKLMIKDPSEVALDVPLSVCTTSPPTWEVLASKMVQEHKCVCVAALHSSLIIITMKLHPRPSSPASTNGNESDTSAFNGHSPSLSPRLSTDKGCCLIPLAQMNNARCGLGVARLNDKLVAMGGYDRGECVDSVEVFDVSTNSWSELPKLLTARGRFDATQIDDCLYACGGSNGASELNSAECFNSTLNKWLALPDMASNRSNAGVVALNGKVYAVGGWNGSSLASCEVYDPDTDAWTSIASLKYGRSQAAVCAYGGCIYAVGGCDAWKCLASAERYNPETDEWTSIASAGTPRRGAGVQVFNDKLYVVGGNDGQSCLSSVEIFDPVSHSWSFGPTLNVARANVGVSVIQDRLFAVGGFSGKLFLNSIEYLPIDGKQWCVYVPNENKKLVAATSVHSLNGDFDDEALKSENGCHSECTVAALNGVEVE</sequence>
<dbReference type="STRING" id="283909.R7TCP7"/>
<reference evidence="5 7" key="2">
    <citation type="journal article" date="2013" name="Nature">
        <title>Insights into bilaterian evolution from three spiralian genomes.</title>
        <authorList>
            <person name="Simakov O."/>
            <person name="Marletaz F."/>
            <person name="Cho S.J."/>
            <person name="Edsinger-Gonzales E."/>
            <person name="Havlak P."/>
            <person name="Hellsten U."/>
            <person name="Kuo D.H."/>
            <person name="Larsson T."/>
            <person name="Lv J."/>
            <person name="Arendt D."/>
            <person name="Savage R."/>
            <person name="Osoegawa K."/>
            <person name="de Jong P."/>
            <person name="Grimwood J."/>
            <person name="Chapman J.A."/>
            <person name="Shapiro H."/>
            <person name="Aerts A."/>
            <person name="Otillar R.P."/>
            <person name="Terry A.Y."/>
            <person name="Boore J.L."/>
            <person name="Grigoriev I.V."/>
            <person name="Lindberg D.R."/>
            <person name="Seaver E.C."/>
            <person name="Weisblat D.A."/>
            <person name="Putnam N.H."/>
            <person name="Rokhsar D.S."/>
        </authorList>
    </citation>
    <scope>NUCLEOTIDE SEQUENCE</scope>
    <source>
        <strain evidence="5 7">I ESC-2004</strain>
    </source>
</reference>
<dbReference type="InterPro" id="IPR017096">
    <property type="entry name" value="BTB-kelch_protein"/>
</dbReference>
<evidence type="ECO:0000313" key="6">
    <source>
        <dbReference type="EnsemblMetazoa" id="CapteP172031"/>
    </source>
</evidence>
<evidence type="ECO:0000256" key="3">
    <source>
        <dbReference type="SAM" id="MobiDB-lite"/>
    </source>
</evidence>
<dbReference type="InterPro" id="IPR000210">
    <property type="entry name" value="BTB/POZ_dom"/>
</dbReference>
<dbReference type="InterPro" id="IPR011705">
    <property type="entry name" value="BACK"/>
</dbReference>
<dbReference type="SMART" id="SM00225">
    <property type="entry name" value="BTB"/>
    <property type="match status" value="1"/>
</dbReference>
<reference evidence="6" key="3">
    <citation type="submission" date="2015-06" db="UniProtKB">
        <authorList>
            <consortium name="EnsemblMetazoa"/>
        </authorList>
    </citation>
    <scope>IDENTIFICATION</scope>
</reference>
<feature type="domain" description="BTB" evidence="4">
    <location>
        <begin position="30"/>
        <end position="96"/>
    </location>
</feature>
<dbReference type="PIRSF" id="PIRSF037037">
    <property type="entry name" value="Kelch-like_protein_gigaxonin"/>
    <property type="match status" value="1"/>
</dbReference>
<dbReference type="PRINTS" id="PR00501">
    <property type="entry name" value="KELCHREPEAT"/>
</dbReference>
<accession>R7TCP7</accession>
<keyword evidence="2" id="KW-0677">Repeat</keyword>
<dbReference type="PANTHER" id="PTHR24412:SF396">
    <property type="entry name" value="INFLUENZA VIRUS NS1A-BINDING PROTEIN"/>
    <property type="match status" value="1"/>
</dbReference>
<keyword evidence="1" id="KW-0880">Kelch repeat</keyword>
<organism evidence="5">
    <name type="scientific">Capitella teleta</name>
    <name type="common">Polychaete worm</name>
    <dbReference type="NCBI Taxonomy" id="283909"/>
    <lineage>
        <taxon>Eukaryota</taxon>
        <taxon>Metazoa</taxon>
        <taxon>Spiralia</taxon>
        <taxon>Lophotrochozoa</taxon>
        <taxon>Annelida</taxon>
        <taxon>Polychaeta</taxon>
        <taxon>Sedentaria</taxon>
        <taxon>Scolecida</taxon>
        <taxon>Capitellidae</taxon>
        <taxon>Capitella</taxon>
    </lineage>
</organism>
<dbReference type="Gene3D" id="2.120.10.80">
    <property type="entry name" value="Kelch-type beta propeller"/>
    <property type="match status" value="2"/>
</dbReference>
<feature type="region of interest" description="Disordered" evidence="3">
    <location>
        <begin position="324"/>
        <end position="349"/>
    </location>
</feature>
<dbReference type="HOGENOM" id="CLU_004253_17_0_1"/>
<dbReference type="InterPro" id="IPR011333">
    <property type="entry name" value="SKP1/BTB/POZ_sf"/>
</dbReference>
<protein>
    <recommendedName>
        <fullName evidence="4">BTB domain-containing protein</fullName>
    </recommendedName>
</protein>
<evidence type="ECO:0000259" key="4">
    <source>
        <dbReference type="PROSITE" id="PS50097"/>
    </source>
</evidence>
<dbReference type="PROSITE" id="PS50097">
    <property type="entry name" value="BTB"/>
    <property type="match status" value="1"/>
</dbReference>